<evidence type="ECO:0000313" key="2">
    <source>
        <dbReference type="Proteomes" id="UP001241056"/>
    </source>
</evidence>
<evidence type="ECO:0008006" key="3">
    <source>
        <dbReference type="Google" id="ProtNLM"/>
    </source>
</evidence>
<proteinExistence type="predicted"/>
<organism evidence="1 2">
    <name type="scientific">Thiopseudomonas acetoxidans</name>
    <dbReference type="NCBI Taxonomy" id="3041622"/>
    <lineage>
        <taxon>Bacteria</taxon>
        <taxon>Pseudomonadati</taxon>
        <taxon>Pseudomonadota</taxon>
        <taxon>Gammaproteobacteria</taxon>
        <taxon>Pseudomonadales</taxon>
        <taxon>Pseudomonadaceae</taxon>
        <taxon>Thiopseudomonas</taxon>
    </lineage>
</organism>
<keyword evidence="2" id="KW-1185">Reference proteome</keyword>
<dbReference type="Proteomes" id="UP001241056">
    <property type="component" value="Unassembled WGS sequence"/>
</dbReference>
<protein>
    <recommendedName>
        <fullName evidence="3">Beta-ketoacyl synthase N-terminal domain-containing protein</fullName>
    </recommendedName>
</protein>
<name>A0ABT7SLD6_9GAMM</name>
<comment type="caution">
    <text evidence="1">The sequence shown here is derived from an EMBL/GenBank/DDBJ whole genome shotgun (WGS) entry which is preliminary data.</text>
</comment>
<evidence type="ECO:0000313" key="1">
    <source>
        <dbReference type="EMBL" id="MDM7857007.1"/>
    </source>
</evidence>
<sequence>MHVISASQLSVSTRTSDKQLKTLLREHFSSLPRRIDRLAWQALLTAAPLTQHLVSSCGIYLAADYPSGDTMTGLLNSVCIQKLQPRPFEFVNSVSNAAGFYLAKQLDVQGPNLFISAGPQVWQQLLQLAYCDVQAKNCQQALLIVCRGNEQVQLQAVLVQNQHNQLLAADSFAQLSSGLTVTQLVLD</sequence>
<gene>
    <name evidence="1" type="ORF">QEZ41_01745</name>
</gene>
<accession>A0ABT7SLD6</accession>
<dbReference type="EMBL" id="JAUCDY010000001">
    <property type="protein sequence ID" value="MDM7857007.1"/>
    <property type="molecule type" value="Genomic_DNA"/>
</dbReference>
<reference evidence="1 2" key="1">
    <citation type="submission" date="2023-06" db="EMBL/GenBank/DDBJ databases">
        <title>Thiopseudomonas sp. CY1220 draft genome sequence.</title>
        <authorList>
            <person name="Zhao G."/>
            <person name="An M."/>
        </authorList>
    </citation>
    <scope>NUCLEOTIDE SEQUENCE [LARGE SCALE GENOMIC DNA]</scope>
    <source>
        <strain evidence="1 2">CY1220</strain>
    </source>
</reference>
<dbReference type="RefSeq" id="WP_289409634.1">
    <property type="nucleotide sequence ID" value="NZ_JAUCDY010000001.1"/>
</dbReference>